<proteinExistence type="inferred from homology"/>
<accession>A0AAW2WKY3</accession>
<evidence type="ECO:0000259" key="11">
    <source>
        <dbReference type="Pfam" id="PF00931"/>
    </source>
</evidence>
<evidence type="ECO:0000256" key="9">
    <source>
        <dbReference type="ARBA" id="ARBA00022821"/>
    </source>
</evidence>
<gene>
    <name evidence="13" type="ORF">Sradi_0112300</name>
</gene>
<reference evidence="13" key="1">
    <citation type="submission" date="2020-06" db="EMBL/GenBank/DDBJ databases">
        <authorList>
            <person name="Li T."/>
            <person name="Hu X."/>
            <person name="Zhang T."/>
            <person name="Song X."/>
            <person name="Zhang H."/>
            <person name="Dai N."/>
            <person name="Sheng W."/>
            <person name="Hou X."/>
            <person name="Wei L."/>
        </authorList>
    </citation>
    <scope>NUCLEOTIDE SEQUENCE</scope>
    <source>
        <strain evidence="13">G02</strain>
        <tissue evidence="13">Leaf</tissue>
    </source>
</reference>
<dbReference type="Gene3D" id="1.10.8.430">
    <property type="entry name" value="Helical domain of apoptotic protease-activating factors"/>
    <property type="match status" value="1"/>
</dbReference>
<dbReference type="FunFam" id="1.10.8.430:FF:000003">
    <property type="entry name" value="Probable disease resistance protein At5g66910"/>
    <property type="match status" value="1"/>
</dbReference>
<comment type="caution">
    <text evidence="13">The sequence shown here is derived from an EMBL/GenBank/DDBJ whole genome shotgun (WGS) entry which is preliminary data.</text>
</comment>
<organism evidence="13">
    <name type="scientific">Sesamum radiatum</name>
    <name type="common">Black benniseed</name>
    <dbReference type="NCBI Taxonomy" id="300843"/>
    <lineage>
        <taxon>Eukaryota</taxon>
        <taxon>Viridiplantae</taxon>
        <taxon>Streptophyta</taxon>
        <taxon>Embryophyta</taxon>
        <taxon>Tracheophyta</taxon>
        <taxon>Spermatophyta</taxon>
        <taxon>Magnoliopsida</taxon>
        <taxon>eudicotyledons</taxon>
        <taxon>Gunneridae</taxon>
        <taxon>Pentapetalae</taxon>
        <taxon>asterids</taxon>
        <taxon>lamiids</taxon>
        <taxon>Lamiales</taxon>
        <taxon>Pedaliaceae</taxon>
        <taxon>Sesamum</taxon>
    </lineage>
</organism>
<keyword evidence="5" id="KW-0433">Leucine-rich repeat</keyword>
<dbReference type="InterPro" id="IPR027417">
    <property type="entry name" value="P-loop_NTPase"/>
</dbReference>
<dbReference type="FunFam" id="3.40.50.300:FF:001091">
    <property type="entry name" value="Probable disease resistance protein At1g61300"/>
    <property type="match status" value="1"/>
</dbReference>
<dbReference type="InterPro" id="IPR036388">
    <property type="entry name" value="WH-like_DNA-bd_sf"/>
</dbReference>
<sequence length="641" mass="73339">MAGAYAAVVSLRHVLENILHPTRHWILLDRQQIQSLLEKVISFQHFLEDYDALPVTSKPESDDGLDGQMAKACYAAEDVIESFVLDQILTRSQAKMKKSLKYFSQGFEKVIEHMDSVEKKVMKIKGNIRVVKDQQPVSSLPVAGLSRLPAPSGKETVVGFDSHLIQVMERLTGQEPNLRMISIVGMGGIGKTTLARHVYDNPLIMEYFDIRTWVTISQEYSVREVLVVLLHDMEILYDKSKQEDTSDEELGEQLYRSLFGRRYLIVLDDMWSIDVWDKVRRFFPNTFNGSRIMITTRIYDVAVGFGSDAPHEMDFLDEEKSWNLFCETVFPRVAFPIELEEIGKKIARSCGGLPLALAVIGGLLAKSKKTIEEWEYVAENLNSIINLENDEQYYGIRVSKLMKLWIAEGFLKPVEAKSLEDVAMEYLEDLIDRNLIIVYKRGKLGKIKTCTIHDLLRDLCLKEAQKENFLCITRADHIDTFPPNIENKRRLCIRTSGTKGHSSQSFNAPRSASFARSLVCNDFGWGSWGLARHLKLLRVLDVRDGYSPKEILQLVNSRYLNFYGGSNLNLRLSSSVSLLWNLQILIARGSCRITLPSEIWKMVQLRHLEYGQILLSDPLISPTILLHKILAFWKTYKHSLR</sequence>
<dbReference type="InterPro" id="IPR044974">
    <property type="entry name" value="Disease_R_plants"/>
</dbReference>
<evidence type="ECO:0000256" key="7">
    <source>
        <dbReference type="ARBA" id="ARBA00022737"/>
    </source>
</evidence>
<dbReference type="Pfam" id="PF23559">
    <property type="entry name" value="WHD_DRP"/>
    <property type="match status" value="1"/>
</dbReference>
<comment type="subcellular location">
    <subcellularLocation>
        <location evidence="2">Cytoplasm</location>
    </subcellularLocation>
</comment>
<dbReference type="PRINTS" id="PR00364">
    <property type="entry name" value="DISEASERSIST"/>
</dbReference>
<keyword evidence="9" id="KW-0611">Plant defense</keyword>
<dbReference type="InterPro" id="IPR002182">
    <property type="entry name" value="NB-ARC"/>
</dbReference>
<dbReference type="PANTHER" id="PTHR23155:SF1152">
    <property type="entry name" value="AAA+ ATPASE DOMAIN-CONTAINING PROTEIN"/>
    <property type="match status" value="1"/>
</dbReference>
<protein>
    <submittedName>
        <fullName evidence="13">Late blight resistance proteinR1A-10</fullName>
    </submittedName>
</protein>
<dbReference type="EMBL" id="JACGWJ010000001">
    <property type="protein sequence ID" value="KAL0441734.1"/>
    <property type="molecule type" value="Genomic_DNA"/>
</dbReference>
<dbReference type="PANTHER" id="PTHR23155">
    <property type="entry name" value="DISEASE RESISTANCE PROTEIN RP"/>
    <property type="match status" value="1"/>
</dbReference>
<evidence type="ECO:0000313" key="13">
    <source>
        <dbReference type="EMBL" id="KAL0441734.1"/>
    </source>
</evidence>
<dbReference type="InterPro" id="IPR042197">
    <property type="entry name" value="Apaf_helical"/>
</dbReference>
<keyword evidence="6" id="KW-0381">Hypersensitive response</keyword>
<comment type="function">
    <text evidence="1">Confers resistance to late blight (Phytophthora infestans) races carrying the avirulence gene Avr1. Resistance proteins guard the plant against pathogens that contain an appropriate avirulence protein via an indirect interaction with this avirulence protein. That triggers a defense system including the hypersensitive response, which restricts the pathogen growth.</text>
</comment>
<evidence type="ECO:0000256" key="5">
    <source>
        <dbReference type="ARBA" id="ARBA00022614"/>
    </source>
</evidence>
<dbReference type="GO" id="GO:0009626">
    <property type="term" value="P:plant-type hypersensitive response"/>
    <property type="evidence" value="ECO:0007669"/>
    <property type="project" value="UniProtKB-KW"/>
</dbReference>
<reference evidence="13" key="2">
    <citation type="journal article" date="2024" name="Plant">
        <title>Genomic evolution and insights into agronomic trait innovations of Sesamum species.</title>
        <authorList>
            <person name="Miao H."/>
            <person name="Wang L."/>
            <person name="Qu L."/>
            <person name="Liu H."/>
            <person name="Sun Y."/>
            <person name="Le M."/>
            <person name="Wang Q."/>
            <person name="Wei S."/>
            <person name="Zheng Y."/>
            <person name="Lin W."/>
            <person name="Duan Y."/>
            <person name="Cao H."/>
            <person name="Xiong S."/>
            <person name="Wang X."/>
            <person name="Wei L."/>
            <person name="Li C."/>
            <person name="Ma Q."/>
            <person name="Ju M."/>
            <person name="Zhao R."/>
            <person name="Li G."/>
            <person name="Mu C."/>
            <person name="Tian Q."/>
            <person name="Mei H."/>
            <person name="Zhang T."/>
            <person name="Gao T."/>
            <person name="Zhang H."/>
        </authorList>
    </citation>
    <scope>NUCLEOTIDE SEQUENCE</scope>
    <source>
        <strain evidence="13">G02</strain>
    </source>
</reference>
<evidence type="ECO:0000256" key="4">
    <source>
        <dbReference type="ARBA" id="ARBA00022490"/>
    </source>
</evidence>
<dbReference type="GO" id="GO:0043531">
    <property type="term" value="F:ADP binding"/>
    <property type="evidence" value="ECO:0007669"/>
    <property type="project" value="InterPro"/>
</dbReference>
<keyword evidence="4" id="KW-0963">Cytoplasm</keyword>
<comment type="similarity">
    <text evidence="3">Belongs to the disease resistance NB-LRR family.</text>
</comment>
<evidence type="ECO:0000256" key="6">
    <source>
        <dbReference type="ARBA" id="ARBA00022667"/>
    </source>
</evidence>
<name>A0AAW2WKY3_SESRA</name>
<dbReference type="InterPro" id="IPR058922">
    <property type="entry name" value="WHD_DRP"/>
</dbReference>
<dbReference type="Gene3D" id="1.20.5.4130">
    <property type="match status" value="1"/>
</dbReference>
<keyword evidence="7" id="KW-0677">Repeat</keyword>
<dbReference type="Gene3D" id="3.80.10.10">
    <property type="entry name" value="Ribonuclease Inhibitor"/>
    <property type="match status" value="1"/>
</dbReference>
<dbReference type="Pfam" id="PF00931">
    <property type="entry name" value="NB-ARC"/>
    <property type="match status" value="1"/>
</dbReference>
<feature type="domain" description="NB-ARC" evidence="11">
    <location>
        <begin position="162"/>
        <end position="332"/>
    </location>
</feature>
<evidence type="ECO:0000256" key="2">
    <source>
        <dbReference type="ARBA" id="ARBA00004496"/>
    </source>
</evidence>
<dbReference type="SUPFAM" id="SSF52540">
    <property type="entry name" value="P-loop containing nucleoside triphosphate hydrolases"/>
    <property type="match status" value="1"/>
</dbReference>
<evidence type="ECO:0000256" key="3">
    <source>
        <dbReference type="ARBA" id="ARBA00008894"/>
    </source>
</evidence>
<dbReference type="GO" id="GO:0005524">
    <property type="term" value="F:ATP binding"/>
    <property type="evidence" value="ECO:0007669"/>
    <property type="project" value="UniProtKB-KW"/>
</dbReference>
<dbReference type="AlphaFoldDB" id="A0AAW2WKY3"/>
<dbReference type="Gene3D" id="3.40.50.300">
    <property type="entry name" value="P-loop containing nucleotide triphosphate hydrolases"/>
    <property type="match status" value="1"/>
</dbReference>
<keyword evidence="8" id="KW-0547">Nucleotide-binding</keyword>
<evidence type="ECO:0000256" key="8">
    <source>
        <dbReference type="ARBA" id="ARBA00022741"/>
    </source>
</evidence>
<dbReference type="GO" id="GO:0005737">
    <property type="term" value="C:cytoplasm"/>
    <property type="evidence" value="ECO:0007669"/>
    <property type="project" value="UniProtKB-SubCell"/>
</dbReference>
<evidence type="ECO:0000256" key="1">
    <source>
        <dbReference type="ARBA" id="ARBA00002074"/>
    </source>
</evidence>
<evidence type="ECO:0000259" key="12">
    <source>
        <dbReference type="Pfam" id="PF23559"/>
    </source>
</evidence>
<feature type="domain" description="Disease resistance protein winged helix" evidence="12">
    <location>
        <begin position="394"/>
        <end position="460"/>
    </location>
</feature>
<dbReference type="InterPro" id="IPR032675">
    <property type="entry name" value="LRR_dom_sf"/>
</dbReference>
<dbReference type="Gene3D" id="1.10.10.10">
    <property type="entry name" value="Winged helix-like DNA-binding domain superfamily/Winged helix DNA-binding domain"/>
    <property type="match status" value="1"/>
</dbReference>
<evidence type="ECO:0000256" key="10">
    <source>
        <dbReference type="ARBA" id="ARBA00022840"/>
    </source>
</evidence>
<keyword evidence="10" id="KW-0067">ATP-binding</keyword>